<feature type="compositionally biased region" description="Basic and acidic residues" evidence="1">
    <location>
        <begin position="67"/>
        <end position="92"/>
    </location>
</feature>
<reference evidence="2" key="1">
    <citation type="journal article" date="2013" name="Nature">
        <title>Draft genome of the wheat A-genome progenitor Triticum urartu.</title>
        <authorList>
            <person name="Ling H.Q."/>
            <person name="Zhao S."/>
            <person name="Liu D."/>
            <person name="Wang J."/>
            <person name="Sun H."/>
            <person name="Zhang C."/>
            <person name="Fan H."/>
            <person name="Li D."/>
            <person name="Dong L."/>
            <person name="Tao Y."/>
            <person name="Gao C."/>
            <person name="Wu H."/>
            <person name="Li Y."/>
            <person name="Cui Y."/>
            <person name="Guo X."/>
            <person name="Zheng S."/>
            <person name="Wang B."/>
            <person name="Yu K."/>
            <person name="Liang Q."/>
            <person name="Yang W."/>
            <person name="Lou X."/>
            <person name="Chen J."/>
            <person name="Feng M."/>
            <person name="Jian J."/>
            <person name="Zhang X."/>
            <person name="Luo G."/>
            <person name="Jiang Y."/>
            <person name="Liu J."/>
            <person name="Wang Z."/>
            <person name="Sha Y."/>
            <person name="Zhang B."/>
            <person name="Wu H."/>
            <person name="Tang D."/>
            <person name="Shen Q."/>
            <person name="Xue P."/>
            <person name="Zou S."/>
            <person name="Wang X."/>
            <person name="Liu X."/>
            <person name="Wang F."/>
            <person name="Yang Y."/>
            <person name="An X."/>
            <person name="Dong Z."/>
            <person name="Zhang K."/>
            <person name="Zhang X."/>
            <person name="Luo M.C."/>
            <person name="Dvorak J."/>
            <person name="Tong Y."/>
            <person name="Wang J."/>
            <person name="Yang H."/>
            <person name="Li Z."/>
            <person name="Wang D."/>
            <person name="Zhang A."/>
            <person name="Wang J."/>
        </authorList>
    </citation>
    <scope>NUCLEOTIDE SEQUENCE</scope>
</reference>
<gene>
    <name evidence="2" type="ORF">TRIUR3_32489</name>
</gene>
<sequence>MGTHQVHSLTTSSRALMLGCGNSHEREAHGWARQLADEEEEEERGALRGNANDRPQEEEEDDEEEEERRAPERRPMQVELHRDCPYLDTVNR</sequence>
<evidence type="ECO:0000313" key="2">
    <source>
        <dbReference type="EMBL" id="EMS49528.1"/>
    </source>
</evidence>
<accession>M7YGQ9</accession>
<organism evidence="2">
    <name type="scientific">Triticum urartu</name>
    <name type="common">Red wild einkorn</name>
    <name type="synonym">Crithodium urartu</name>
    <dbReference type="NCBI Taxonomy" id="4572"/>
    <lineage>
        <taxon>Eukaryota</taxon>
        <taxon>Viridiplantae</taxon>
        <taxon>Streptophyta</taxon>
        <taxon>Embryophyta</taxon>
        <taxon>Tracheophyta</taxon>
        <taxon>Spermatophyta</taxon>
        <taxon>Magnoliopsida</taxon>
        <taxon>Liliopsida</taxon>
        <taxon>Poales</taxon>
        <taxon>Poaceae</taxon>
        <taxon>BOP clade</taxon>
        <taxon>Pooideae</taxon>
        <taxon>Triticodae</taxon>
        <taxon>Triticeae</taxon>
        <taxon>Triticinae</taxon>
        <taxon>Triticum</taxon>
    </lineage>
</organism>
<protein>
    <submittedName>
        <fullName evidence="2">Uncharacterized protein</fullName>
    </submittedName>
</protein>
<feature type="compositionally biased region" description="Polar residues" evidence="1">
    <location>
        <begin position="1"/>
        <end position="14"/>
    </location>
</feature>
<dbReference type="AlphaFoldDB" id="M7YGQ9"/>
<evidence type="ECO:0000256" key="1">
    <source>
        <dbReference type="SAM" id="MobiDB-lite"/>
    </source>
</evidence>
<name>M7YGQ9_TRIUA</name>
<feature type="region of interest" description="Disordered" evidence="1">
    <location>
        <begin position="1"/>
        <end position="92"/>
    </location>
</feature>
<dbReference type="EMBL" id="KD241985">
    <property type="protein sequence ID" value="EMS49528.1"/>
    <property type="molecule type" value="Genomic_DNA"/>
</dbReference>
<dbReference type="STRING" id="4572.M7YGQ9"/>
<proteinExistence type="predicted"/>
<feature type="compositionally biased region" description="Acidic residues" evidence="1">
    <location>
        <begin position="56"/>
        <end position="66"/>
    </location>
</feature>